<dbReference type="Proteomes" id="UP000053127">
    <property type="component" value="Unassembled WGS sequence"/>
</dbReference>
<evidence type="ECO:0000313" key="1">
    <source>
        <dbReference type="EMBL" id="KUN02095.1"/>
    </source>
</evidence>
<sequence length="219" mass="24039">MGPRADPRAATVSGGYGMLSRMRDLTRQLEDVARLLDEVGPLPPLKITFTHDPDDGPYVIVATPHQLKLADQRLAVDRIAARVQAVTKVGEVFRGHYGASAHGWWADTLIVAVTNAAPQMPGMPALPQQRTTTTCETAGVLRSLTTWAQKAEPYMDELEVRDHSLRHSVHVFVTADQAAQSVMEGLVPDTDSIWHRPGRRYRALLPTGQSLSVSVDSMR</sequence>
<organism evidence="1 2">
    <name type="scientific">Streptomyces yokosukanensis</name>
    <dbReference type="NCBI Taxonomy" id="67386"/>
    <lineage>
        <taxon>Bacteria</taxon>
        <taxon>Bacillati</taxon>
        <taxon>Actinomycetota</taxon>
        <taxon>Actinomycetes</taxon>
        <taxon>Kitasatosporales</taxon>
        <taxon>Streptomycetaceae</taxon>
        <taxon>Streptomyces</taxon>
    </lineage>
</organism>
<protein>
    <submittedName>
        <fullName evidence="1">Uncharacterized protein</fullName>
    </submittedName>
</protein>
<proteinExistence type="predicted"/>
<name>A0A101NZD8_9ACTN</name>
<dbReference type="AlphaFoldDB" id="A0A101NZD8"/>
<gene>
    <name evidence="1" type="ORF">AQI95_28880</name>
</gene>
<dbReference type="EMBL" id="LMWN01000040">
    <property type="protein sequence ID" value="KUN02095.1"/>
    <property type="molecule type" value="Genomic_DNA"/>
</dbReference>
<accession>A0A101NZD8</accession>
<comment type="caution">
    <text evidence="1">The sequence shown here is derived from an EMBL/GenBank/DDBJ whole genome shotgun (WGS) entry which is preliminary data.</text>
</comment>
<keyword evidence="2" id="KW-1185">Reference proteome</keyword>
<reference evidence="1 2" key="1">
    <citation type="submission" date="2015-10" db="EMBL/GenBank/DDBJ databases">
        <title>Draft genome sequence of Streptomyces yokosukanensis DSM 40224, type strain for the species Streptomyces yokosukanensis.</title>
        <authorList>
            <person name="Ruckert C."/>
            <person name="Winkler A."/>
            <person name="Kalinowski J."/>
            <person name="Kampfer P."/>
            <person name="Glaeser S."/>
        </authorList>
    </citation>
    <scope>NUCLEOTIDE SEQUENCE [LARGE SCALE GENOMIC DNA]</scope>
    <source>
        <strain evidence="1 2">DSM 40224</strain>
    </source>
</reference>
<evidence type="ECO:0000313" key="2">
    <source>
        <dbReference type="Proteomes" id="UP000053127"/>
    </source>
</evidence>